<dbReference type="Proteomes" id="UP000812013">
    <property type="component" value="Unassembled WGS sequence"/>
</dbReference>
<evidence type="ECO:0000313" key="3">
    <source>
        <dbReference type="EMBL" id="MBW5487183.1"/>
    </source>
</evidence>
<proteinExistence type="predicted"/>
<feature type="compositionally biased region" description="Gly residues" evidence="1">
    <location>
        <begin position="173"/>
        <end position="187"/>
    </location>
</feature>
<keyword evidence="4" id="KW-1185">Reference proteome</keyword>
<accession>A0ABS6ZHE5</accession>
<feature type="domain" description="Thiopeptide-type bacteriocin biosynthesis" evidence="2">
    <location>
        <begin position="1"/>
        <end position="158"/>
    </location>
</feature>
<evidence type="ECO:0000313" key="4">
    <source>
        <dbReference type="Proteomes" id="UP000812013"/>
    </source>
</evidence>
<dbReference type="InterPro" id="IPR023809">
    <property type="entry name" value="Thiopep_bacteriocin_synth_dom"/>
</dbReference>
<feature type="non-terminal residue" evidence="3">
    <location>
        <position position="1"/>
    </location>
</feature>
<name>A0ABS6ZHE5_9ACTN</name>
<protein>
    <recommendedName>
        <fullName evidence="2">Thiopeptide-type bacteriocin biosynthesis domain-containing protein</fullName>
    </recommendedName>
</protein>
<evidence type="ECO:0000259" key="2">
    <source>
        <dbReference type="Pfam" id="PF14028"/>
    </source>
</evidence>
<feature type="non-terminal residue" evidence="3">
    <location>
        <position position="274"/>
    </location>
</feature>
<reference evidence="3 4" key="1">
    <citation type="submission" date="2019-12" db="EMBL/GenBank/DDBJ databases">
        <title>Genome sequence of Streptomyces bambusae.</title>
        <authorList>
            <person name="Bansal K."/>
            <person name="Choksket S."/>
            <person name="Korpole S."/>
            <person name="Patil P.B."/>
        </authorList>
    </citation>
    <scope>NUCLEOTIDE SEQUENCE [LARGE SCALE GENOMIC DNA]</scope>
    <source>
        <strain evidence="3 4">SK60</strain>
    </source>
</reference>
<gene>
    <name evidence="3" type="ORF">GPJ59_36615</name>
</gene>
<sequence length="274" mass="28503">ASTRAAVAALRALGRAPRPDRLALALDAAHTTAYALGMDREAAGGWLRAHAAGWRWVADAPLLPGAVVHTRVNTVFAGSRQVLTRRADALRERLARGTAAAWQTEWAAAVTAADKRLRAHHEHGLPWVWASQLHMLLNRLGIGPDEERAVCRLAARTLLEADGPYPFFDGDGTEAGTGPGTGTGTGTDGADEDRRGPAPDRRYLEHSKFHIGAMRESAARPVAAPPAAAEPGPYDLPLPAGPLPDVPLAAVLAARASAGGRVGGPLAAAAVGTL</sequence>
<evidence type="ECO:0000256" key="1">
    <source>
        <dbReference type="SAM" id="MobiDB-lite"/>
    </source>
</evidence>
<dbReference type="RefSeq" id="WP_308120709.1">
    <property type="nucleotide sequence ID" value="NZ_WTFF01000703.1"/>
</dbReference>
<feature type="region of interest" description="Disordered" evidence="1">
    <location>
        <begin position="170"/>
        <end position="200"/>
    </location>
</feature>
<dbReference type="Pfam" id="PF14028">
    <property type="entry name" value="Lant_dehydr_C"/>
    <property type="match status" value="1"/>
</dbReference>
<dbReference type="EMBL" id="WTFF01000703">
    <property type="protein sequence ID" value="MBW5487183.1"/>
    <property type="molecule type" value="Genomic_DNA"/>
</dbReference>
<comment type="caution">
    <text evidence="3">The sequence shown here is derived from an EMBL/GenBank/DDBJ whole genome shotgun (WGS) entry which is preliminary data.</text>
</comment>
<organism evidence="3 4">
    <name type="scientific">Streptomyces bambusae</name>
    <dbReference type="NCBI Taxonomy" id="1550616"/>
    <lineage>
        <taxon>Bacteria</taxon>
        <taxon>Bacillati</taxon>
        <taxon>Actinomycetota</taxon>
        <taxon>Actinomycetes</taxon>
        <taxon>Kitasatosporales</taxon>
        <taxon>Streptomycetaceae</taxon>
        <taxon>Streptomyces</taxon>
    </lineage>
</organism>